<protein>
    <submittedName>
        <fullName evidence="2">Uncharacterized protein</fullName>
    </submittedName>
</protein>
<feature type="compositionally biased region" description="Polar residues" evidence="1">
    <location>
        <begin position="76"/>
        <end position="114"/>
    </location>
</feature>
<organism evidence="2 3">
    <name type="scientific">Penicillium polonicum</name>
    <dbReference type="NCBI Taxonomy" id="60169"/>
    <lineage>
        <taxon>Eukaryota</taxon>
        <taxon>Fungi</taxon>
        <taxon>Dikarya</taxon>
        <taxon>Ascomycota</taxon>
        <taxon>Pezizomycotina</taxon>
        <taxon>Eurotiomycetes</taxon>
        <taxon>Eurotiomycetidae</taxon>
        <taxon>Eurotiales</taxon>
        <taxon>Aspergillaceae</taxon>
        <taxon>Penicillium</taxon>
    </lineage>
</organism>
<dbReference type="AlphaFoldDB" id="A0A1V6NGL1"/>
<evidence type="ECO:0000313" key="2">
    <source>
        <dbReference type="EMBL" id="OQD63811.1"/>
    </source>
</evidence>
<sequence>MSNAENRTLQNGPNALSLLPSVLPAMTAYSSSSSDVGGNFVLVRYLNGIVIPATESSLIMSEYYPETPKPRKSALKLSTTPTTPEQQTVSFTSATRTQSPGSVNSGRSTSSVTYKSRMYCSEQKPGS</sequence>
<comment type="caution">
    <text evidence="2">The sequence shown here is derived from an EMBL/GenBank/DDBJ whole genome shotgun (WGS) entry which is preliminary data.</text>
</comment>
<proteinExistence type="predicted"/>
<name>A0A1V6NGL1_PENPO</name>
<dbReference type="Proteomes" id="UP000191408">
    <property type="component" value="Unassembled WGS sequence"/>
</dbReference>
<evidence type="ECO:0000313" key="3">
    <source>
        <dbReference type="Proteomes" id="UP000191408"/>
    </source>
</evidence>
<evidence type="ECO:0000256" key="1">
    <source>
        <dbReference type="SAM" id="MobiDB-lite"/>
    </source>
</evidence>
<reference evidence="3" key="1">
    <citation type="journal article" date="2017" name="Nat. Microbiol.">
        <title>Global analysis of biosynthetic gene clusters reveals vast potential of secondary metabolite production in Penicillium species.</title>
        <authorList>
            <person name="Nielsen J.C."/>
            <person name="Grijseels S."/>
            <person name="Prigent S."/>
            <person name="Ji B."/>
            <person name="Dainat J."/>
            <person name="Nielsen K.F."/>
            <person name="Frisvad J.C."/>
            <person name="Workman M."/>
            <person name="Nielsen J."/>
        </authorList>
    </citation>
    <scope>NUCLEOTIDE SEQUENCE [LARGE SCALE GENOMIC DNA]</scope>
    <source>
        <strain evidence="3">IBT 4502</strain>
    </source>
</reference>
<gene>
    <name evidence="2" type="ORF">PENPOL_c008G04810</name>
</gene>
<feature type="region of interest" description="Disordered" evidence="1">
    <location>
        <begin position="65"/>
        <end position="127"/>
    </location>
</feature>
<keyword evidence="3" id="KW-1185">Reference proteome</keyword>
<dbReference type="EMBL" id="MDYM01000008">
    <property type="protein sequence ID" value="OQD63811.1"/>
    <property type="molecule type" value="Genomic_DNA"/>
</dbReference>
<accession>A0A1V6NGL1</accession>
<dbReference type="OrthoDB" id="4366796at2759"/>